<proteinExistence type="predicted"/>
<evidence type="ECO:0000313" key="2">
    <source>
        <dbReference type="Proteomes" id="UP000070136"/>
    </source>
</evidence>
<dbReference type="EMBL" id="LQOA01000040">
    <property type="protein sequence ID" value="KXT98092.1"/>
    <property type="molecule type" value="Genomic_DNA"/>
</dbReference>
<name>A0A139Q792_STRMT</name>
<dbReference type="AlphaFoldDB" id="A0A139Q792"/>
<organism evidence="1 2">
    <name type="scientific">Streptococcus mitis</name>
    <dbReference type="NCBI Taxonomy" id="28037"/>
    <lineage>
        <taxon>Bacteria</taxon>
        <taxon>Bacillati</taxon>
        <taxon>Bacillota</taxon>
        <taxon>Bacilli</taxon>
        <taxon>Lactobacillales</taxon>
        <taxon>Streptococcaceae</taxon>
        <taxon>Streptococcus</taxon>
        <taxon>Streptococcus mitis group</taxon>
    </lineage>
</organism>
<reference evidence="1 2" key="1">
    <citation type="submission" date="2016-01" db="EMBL/GenBank/DDBJ databases">
        <title>Highly variable Streptococcus oralis are common among viridans streptococci isolated from primates.</title>
        <authorList>
            <person name="Denapaite D."/>
            <person name="Rieger M."/>
            <person name="Koendgen S."/>
            <person name="Brueckner R."/>
            <person name="Ochigava I."/>
            <person name="Kappeler P."/>
            <person name="Maetz-Rensing K."/>
            <person name="Leendertz F."/>
            <person name="Hakenbeck R."/>
        </authorList>
    </citation>
    <scope>NUCLEOTIDE SEQUENCE [LARGE SCALE GENOMIC DNA]</scope>
    <source>
        <strain evidence="1 2">DD28</strain>
    </source>
</reference>
<comment type="caution">
    <text evidence="1">The sequence shown here is derived from an EMBL/GenBank/DDBJ whole genome shotgun (WGS) entry which is preliminary data.</text>
</comment>
<protein>
    <submittedName>
        <fullName evidence="1">Oligopeptide ABC transporter, periplasmic oligopeptide-binding protein OppA</fullName>
    </submittedName>
</protein>
<dbReference type="Proteomes" id="UP000070136">
    <property type="component" value="Unassembled WGS sequence"/>
</dbReference>
<sequence>MVYNISHTVKKWRIIMKKSKVMLFGAMALTAGLALAACGSSQ</sequence>
<gene>
    <name evidence="1" type="ORF">SMIDD28_01368</name>
</gene>
<dbReference type="PATRIC" id="fig|28037.234.peg.1433"/>
<evidence type="ECO:0000313" key="1">
    <source>
        <dbReference type="EMBL" id="KXT98092.1"/>
    </source>
</evidence>
<accession>A0A139Q792</accession>